<dbReference type="InterPro" id="IPR029903">
    <property type="entry name" value="RmlD-like-bd"/>
</dbReference>
<dbReference type="AlphaFoldDB" id="A0A1M4UQD4"/>
<name>A0A1M4UQD4_9BURK</name>
<dbReference type="InterPro" id="IPR005913">
    <property type="entry name" value="dTDP_dehydrorham_reduct"/>
</dbReference>
<dbReference type="Gene3D" id="3.40.50.720">
    <property type="entry name" value="NAD(P)-binding Rossmann-like Domain"/>
    <property type="match status" value="1"/>
</dbReference>
<dbReference type="NCBIfam" id="NF007440">
    <property type="entry name" value="PRK09987.1"/>
    <property type="match status" value="1"/>
</dbReference>
<evidence type="ECO:0000256" key="1">
    <source>
        <dbReference type="ARBA" id="ARBA00004781"/>
    </source>
</evidence>
<sequence>MTKILLLGRNGQLGWELQRSLAVLGDVVALERHSPQHVGDLSRPEALRQTVQAVAPDVIVNAAAYTAVDRAESEAALAQTINATAPEVLAQEAQKLGAWLVHFSTDYVFDGTGERAWREDDAPAPLSVYGQTKLEGEQRIAQACERHLVLRTSWVYGAHGQNFLKTMLKLGRERELLTVVADQIGAPTGAELLADATAHALRQALYAPEKAGLYHLTASGSTSWHDYARQVLACAQTLQPQAPVAEVKPIGTADYPTAARRPLNSRLDTTRFEKTFGLHLPQWQTGVERVVRELLKD</sequence>
<dbReference type="EMBL" id="FQUZ01000004">
    <property type="protein sequence ID" value="SHE58885.1"/>
    <property type="molecule type" value="Genomic_DNA"/>
</dbReference>
<evidence type="ECO:0000256" key="3">
    <source>
        <dbReference type="ARBA" id="ARBA00012929"/>
    </source>
</evidence>
<keyword evidence="9" id="KW-1185">Reference proteome</keyword>
<dbReference type="RefSeq" id="WP_073354424.1">
    <property type="nucleotide sequence ID" value="NZ_FQUZ01000004.1"/>
</dbReference>
<proteinExistence type="inferred from homology"/>
<comment type="function">
    <text evidence="6">Catalyzes the reduction of dTDP-6-deoxy-L-lyxo-4-hexulose to yield dTDP-L-rhamnose.</text>
</comment>
<comment type="cofactor">
    <cofactor evidence="6">
        <name>Mg(2+)</name>
        <dbReference type="ChEBI" id="CHEBI:18420"/>
    </cofactor>
    <text evidence="6">Binds 1 Mg(2+) ion per monomer.</text>
</comment>
<dbReference type="Proteomes" id="UP000184327">
    <property type="component" value="Unassembled WGS sequence"/>
</dbReference>
<comment type="similarity">
    <text evidence="2 6">Belongs to the dTDP-4-dehydrorhamnose reductase family.</text>
</comment>
<keyword evidence="6" id="KW-0521">NADP</keyword>
<dbReference type="GO" id="GO:0005829">
    <property type="term" value="C:cytosol"/>
    <property type="evidence" value="ECO:0007669"/>
    <property type="project" value="TreeGrafter"/>
</dbReference>
<evidence type="ECO:0000256" key="6">
    <source>
        <dbReference type="RuleBase" id="RU364082"/>
    </source>
</evidence>
<dbReference type="Gene3D" id="3.90.25.10">
    <property type="entry name" value="UDP-galactose 4-epimerase, domain 1"/>
    <property type="match status" value="1"/>
</dbReference>
<dbReference type="InterPro" id="IPR036291">
    <property type="entry name" value="NAD(P)-bd_dom_sf"/>
</dbReference>
<dbReference type="OrthoDB" id="9803892at2"/>
<evidence type="ECO:0000259" key="7">
    <source>
        <dbReference type="Pfam" id="PF04321"/>
    </source>
</evidence>
<accession>A0A1M4UQD4</accession>
<reference evidence="8 9" key="1">
    <citation type="submission" date="2016-11" db="EMBL/GenBank/DDBJ databases">
        <authorList>
            <person name="Jaros S."/>
            <person name="Januszkiewicz K."/>
            <person name="Wedrychowicz H."/>
        </authorList>
    </citation>
    <scope>NUCLEOTIDE SEQUENCE [LARGE SCALE GENOMIC DNA]</scope>
    <source>
        <strain evidence="8 9">DSM 16112</strain>
    </source>
</reference>
<comment type="pathway">
    <text evidence="1 6">Carbohydrate biosynthesis; dTDP-L-rhamnose biosynthesis.</text>
</comment>
<organism evidence="8 9">
    <name type="scientific">Lampropedia hyalina DSM 16112</name>
    <dbReference type="NCBI Taxonomy" id="1122156"/>
    <lineage>
        <taxon>Bacteria</taxon>
        <taxon>Pseudomonadati</taxon>
        <taxon>Pseudomonadota</taxon>
        <taxon>Betaproteobacteria</taxon>
        <taxon>Burkholderiales</taxon>
        <taxon>Comamonadaceae</taxon>
        <taxon>Lampropedia</taxon>
    </lineage>
</organism>
<dbReference type="EC" id="1.1.1.133" evidence="3 6"/>
<evidence type="ECO:0000313" key="9">
    <source>
        <dbReference type="Proteomes" id="UP000184327"/>
    </source>
</evidence>
<keyword evidence="6" id="KW-0560">Oxidoreductase</keyword>
<evidence type="ECO:0000256" key="2">
    <source>
        <dbReference type="ARBA" id="ARBA00010944"/>
    </source>
</evidence>
<evidence type="ECO:0000313" key="8">
    <source>
        <dbReference type="EMBL" id="SHE58885.1"/>
    </source>
</evidence>
<comment type="catalytic activity">
    <reaction evidence="5 6">
        <text>dTDP-beta-L-rhamnose + NADP(+) = dTDP-4-dehydro-beta-L-rhamnose + NADPH + H(+)</text>
        <dbReference type="Rhea" id="RHEA:21796"/>
        <dbReference type="ChEBI" id="CHEBI:15378"/>
        <dbReference type="ChEBI" id="CHEBI:57510"/>
        <dbReference type="ChEBI" id="CHEBI:57783"/>
        <dbReference type="ChEBI" id="CHEBI:58349"/>
        <dbReference type="ChEBI" id="CHEBI:62830"/>
        <dbReference type="EC" id="1.1.1.133"/>
    </reaction>
</comment>
<dbReference type="CDD" id="cd05254">
    <property type="entry name" value="dTDP_HR_like_SDR_e"/>
    <property type="match status" value="1"/>
</dbReference>
<dbReference type="PANTHER" id="PTHR10491">
    <property type="entry name" value="DTDP-4-DEHYDRORHAMNOSE REDUCTASE"/>
    <property type="match status" value="1"/>
</dbReference>
<evidence type="ECO:0000256" key="4">
    <source>
        <dbReference type="ARBA" id="ARBA00017099"/>
    </source>
</evidence>
<gene>
    <name evidence="8" type="ORF">SAMN02745117_00542</name>
</gene>
<dbReference type="UniPathway" id="UPA00124"/>
<evidence type="ECO:0000256" key="5">
    <source>
        <dbReference type="ARBA" id="ARBA00048200"/>
    </source>
</evidence>
<feature type="domain" description="RmlD-like substrate binding" evidence="7">
    <location>
        <begin position="3"/>
        <end position="294"/>
    </location>
</feature>
<dbReference type="SUPFAM" id="SSF51735">
    <property type="entry name" value="NAD(P)-binding Rossmann-fold domains"/>
    <property type="match status" value="1"/>
</dbReference>
<protein>
    <recommendedName>
        <fullName evidence="4 6">dTDP-4-dehydrorhamnose reductase</fullName>
        <ecNumber evidence="3 6">1.1.1.133</ecNumber>
    </recommendedName>
</protein>
<dbReference type="NCBIfam" id="TIGR01214">
    <property type="entry name" value="rmlD"/>
    <property type="match status" value="1"/>
</dbReference>
<dbReference type="STRING" id="1122156.SAMN02745117_00542"/>
<dbReference type="PANTHER" id="PTHR10491:SF4">
    <property type="entry name" value="METHIONINE ADENOSYLTRANSFERASE 2 SUBUNIT BETA"/>
    <property type="match status" value="1"/>
</dbReference>
<dbReference type="GO" id="GO:0008831">
    <property type="term" value="F:dTDP-4-dehydrorhamnose reductase activity"/>
    <property type="evidence" value="ECO:0007669"/>
    <property type="project" value="UniProtKB-EC"/>
</dbReference>
<dbReference type="Pfam" id="PF04321">
    <property type="entry name" value="RmlD_sub_bind"/>
    <property type="match status" value="1"/>
</dbReference>
<dbReference type="GO" id="GO:0019305">
    <property type="term" value="P:dTDP-rhamnose biosynthetic process"/>
    <property type="evidence" value="ECO:0007669"/>
    <property type="project" value="UniProtKB-UniPathway"/>
</dbReference>